<protein>
    <submittedName>
        <fullName evidence="2">Alpha/beta hydrolase family protein</fullName>
    </submittedName>
</protein>
<dbReference type="Proteomes" id="UP000219514">
    <property type="component" value="Unassembled WGS sequence"/>
</dbReference>
<dbReference type="RefSeq" id="WP_097206635.1">
    <property type="nucleotide sequence ID" value="NZ_JACHXB010000002.1"/>
</dbReference>
<dbReference type="SUPFAM" id="SSF53474">
    <property type="entry name" value="alpha/beta-Hydrolases"/>
    <property type="match status" value="1"/>
</dbReference>
<gene>
    <name evidence="2" type="ORF">SAMN06893097_104358</name>
</gene>
<dbReference type="Pfam" id="PF12697">
    <property type="entry name" value="Abhydrolase_6"/>
    <property type="match status" value="1"/>
</dbReference>
<dbReference type="EMBL" id="OBDO01000004">
    <property type="protein sequence ID" value="SNX96643.1"/>
    <property type="molecule type" value="Genomic_DNA"/>
</dbReference>
<evidence type="ECO:0000313" key="3">
    <source>
        <dbReference type="Proteomes" id="UP000219514"/>
    </source>
</evidence>
<dbReference type="AlphaFoldDB" id="A0A285ECR6"/>
<proteinExistence type="predicted"/>
<evidence type="ECO:0000259" key="1">
    <source>
        <dbReference type="Pfam" id="PF12697"/>
    </source>
</evidence>
<accession>A0A285ECR6</accession>
<evidence type="ECO:0000313" key="2">
    <source>
        <dbReference type="EMBL" id="SNX96643.1"/>
    </source>
</evidence>
<dbReference type="PANTHER" id="PTHR37946:SF1">
    <property type="entry name" value="SLL1969 PROTEIN"/>
    <property type="match status" value="1"/>
</dbReference>
<organism evidence="2 3">
    <name type="scientific">Geodermatophilus sabuli</name>
    <dbReference type="NCBI Taxonomy" id="1564158"/>
    <lineage>
        <taxon>Bacteria</taxon>
        <taxon>Bacillati</taxon>
        <taxon>Actinomycetota</taxon>
        <taxon>Actinomycetes</taxon>
        <taxon>Geodermatophilales</taxon>
        <taxon>Geodermatophilaceae</taxon>
        <taxon>Geodermatophilus</taxon>
    </lineage>
</organism>
<reference evidence="2 3" key="1">
    <citation type="submission" date="2017-09" db="EMBL/GenBank/DDBJ databases">
        <authorList>
            <person name="Ehlers B."/>
            <person name="Leendertz F.H."/>
        </authorList>
    </citation>
    <scope>NUCLEOTIDE SEQUENCE [LARGE SCALE GENOMIC DNA]</scope>
    <source>
        <strain evidence="2 3">DSM 46844</strain>
    </source>
</reference>
<feature type="domain" description="AB hydrolase-1" evidence="1">
    <location>
        <begin position="55"/>
        <end position="252"/>
    </location>
</feature>
<dbReference type="InterPro" id="IPR029058">
    <property type="entry name" value="AB_hydrolase_fold"/>
</dbReference>
<dbReference type="PANTHER" id="PTHR37946">
    <property type="entry name" value="SLL1969 PROTEIN"/>
    <property type="match status" value="1"/>
</dbReference>
<name>A0A285ECR6_9ACTN</name>
<dbReference type="OrthoDB" id="8871309at2"/>
<dbReference type="InterPro" id="IPR000073">
    <property type="entry name" value="AB_hydrolase_1"/>
</dbReference>
<sequence length="260" mass="27628">MTALALAHHGIAREAVELARAALVYPLGCSARGSRALMQMLVPDAERRGRHRSPVVLVHGYGGNPSAWFPLQHRLLAAGFAHVDAISYNPAISDVPAVGRILARSCATAMQRSGADRVHVVGHSLGGIVVRHAMERLGLASHTGTAVTVATPHRGLPLVLTGWGSLALFLQRGRHGPGDLGECTRHSEVRWVNFYSDHDLVVRPGSARAQAPDGRTQDIVVPQTGHIGILRAPAFLDGVVRVLLEDEDRTGAVDPSVQAG</sequence>
<dbReference type="Gene3D" id="3.40.50.1820">
    <property type="entry name" value="alpha/beta hydrolase"/>
    <property type="match status" value="1"/>
</dbReference>
<dbReference type="GO" id="GO:0016787">
    <property type="term" value="F:hydrolase activity"/>
    <property type="evidence" value="ECO:0007669"/>
    <property type="project" value="UniProtKB-KW"/>
</dbReference>
<keyword evidence="2" id="KW-0378">Hydrolase</keyword>
<keyword evidence="3" id="KW-1185">Reference proteome</keyword>